<dbReference type="EMBL" id="CASHTH010000238">
    <property type="protein sequence ID" value="CAI7995139.1"/>
    <property type="molecule type" value="Genomic_DNA"/>
</dbReference>
<feature type="region of interest" description="Disordered" evidence="1">
    <location>
        <begin position="1"/>
        <end position="41"/>
    </location>
</feature>
<evidence type="ECO:0000313" key="2">
    <source>
        <dbReference type="EMBL" id="CAI7995139.1"/>
    </source>
</evidence>
<feature type="compositionally biased region" description="Low complexity" evidence="1">
    <location>
        <begin position="1"/>
        <end position="16"/>
    </location>
</feature>
<comment type="caution">
    <text evidence="2">The sequence shown here is derived from an EMBL/GenBank/DDBJ whole genome shotgun (WGS) entry which is preliminary data.</text>
</comment>
<reference evidence="2" key="1">
    <citation type="submission" date="2023-03" db="EMBL/GenBank/DDBJ databases">
        <authorList>
            <person name="Steffen K."/>
            <person name="Cardenas P."/>
        </authorList>
    </citation>
    <scope>NUCLEOTIDE SEQUENCE</scope>
</reference>
<gene>
    <name evidence="2" type="ORF">GBAR_LOCUS1636</name>
</gene>
<protein>
    <submittedName>
        <fullName evidence="2">Uncharacterized protein</fullName>
    </submittedName>
</protein>
<organism evidence="2 3">
    <name type="scientific">Geodia barretti</name>
    <name type="common">Barrett's horny sponge</name>
    <dbReference type="NCBI Taxonomy" id="519541"/>
    <lineage>
        <taxon>Eukaryota</taxon>
        <taxon>Metazoa</taxon>
        <taxon>Porifera</taxon>
        <taxon>Demospongiae</taxon>
        <taxon>Heteroscleromorpha</taxon>
        <taxon>Tetractinellida</taxon>
        <taxon>Astrophorina</taxon>
        <taxon>Geodiidae</taxon>
        <taxon>Geodia</taxon>
    </lineage>
</organism>
<evidence type="ECO:0000256" key="1">
    <source>
        <dbReference type="SAM" id="MobiDB-lite"/>
    </source>
</evidence>
<dbReference type="Proteomes" id="UP001174909">
    <property type="component" value="Unassembled WGS sequence"/>
</dbReference>
<proteinExistence type="predicted"/>
<keyword evidence="3" id="KW-1185">Reference proteome</keyword>
<feature type="compositionally biased region" description="Polar residues" evidence="1">
    <location>
        <begin position="27"/>
        <end position="41"/>
    </location>
</feature>
<name>A0AA35QXH9_GEOBA</name>
<dbReference type="AlphaFoldDB" id="A0AA35QXH9"/>
<evidence type="ECO:0000313" key="3">
    <source>
        <dbReference type="Proteomes" id="UP001174909"/>
    </source>
</evidence>
<sequence length="41" mass="4171">MSSRSPSRTISRSGIRASSRTGRLGPTGTSLATVTFGSSAK</sequence>
<accession>A0AA35QXH9</accession>